<keyword evidence="4 6" id="KW-0472">Membrane</keyword>
<reference evidence="8 9" key="1">
    <citation type="submission" date="2016-10" db="EMBL/GenBank/DDBJ databases">
        <title>Genome sequence of Streptomyces gilvigriseus MUSC 26.</title>
        <authorList>
            <person name="Lee L.-H."/>
            <person name="Ser H.-L."/>
        </authorList>
    </citation>
    <scope>NUCLEOTIDE SEQUENCE [LARGE SCALE GENOMIC DNA]</scope>
    <source>
        <strain evidence="8 9">MUSC 26</strain>
    </source>
</reference>
<dbReference type="Pfam" id="PF12698">
    <property type="entry name" value="ABC2_membrane_3"/>
    <property type="match status" value="2"/>
</dbReference>
<dbReference type="GO" id="GO:0016020">
    <property type="term" value="C:membrane"/>
    <property type="evidence" value="ECO:0007669"/>
    <property type="project" value="UniProtKB-SubCell"/>
</dbReference>
<organism evidence="8 9">
    <name type="scientific">Mangrovactinospora gilvigrisea</name>
    <dbReference type="NCBI Taxonomy" id="1428644"/>
    <lineage>
        <taxon>Bacteria</taxon>
        <taxon>Bacillati</taxon>
        <taxon>Actinomycetota</taxon>
        <taxon>Actinomycetes</taxon>
        <taxon>Kitasatosporales</taxon>
        <taxon>Streptomycetaceae</taxon>
        <taxon>Mangrovactinospora</taxon>
    </lineage>
</organism>
<dbReference type="PANTHER" id="PTHR43077">
    <property type="entry name" value="TRANSPORT PERMEASE YVFS-RELATED"/>
    <property type="match status" value="1"/>
</dbReference>
<keyword evidence="9" id="KW-1185">Reference proteome</keyword>
<evidence type="ECO:0000313" key="8">
    <source>
        <dbReference type="EMBL" id="OIV36406.1"/>
    </source>
</evidence>
<evidence type="ECO:0000256" key="5">
    <source>
        <dbReference type="SAM" id="MobiDB-lite"/>
    </source>
</evidence>
<evidence type="ECO:0000256" key="3">
    <source>
        <dbReference type="ARBA" id="ARBA00022989"/>
    </source>
</evidence>
<dbReference type="AlphaFoldDB" id="A0A1J7BCM4"/>
<dbReference type="EMBL" id="MLCF01000095">
    <property type="protein sequence ID" value="OIV36406.1"/>
    <property type="molecule type" value="Genomic_DNA"/>
</dbReference>
<dbReference type="PANTHER" id="PTHR43077:SF5">
    <property type="entry name" value="PHAGE INFECTION PROTEIN"/>
    <property type="match status" value="1"/>
</dbReference>
<dbReference type="InterPro" id="IPR051328">
    <property type="entry name" value="T7SS_ABC-Transporter"/>
</dbReference>
<feature type="region of interest" description="Disordered" evidence="5">
    <location>
        <begin position="196"/>
        <end position="223"/>
    </location>
</feature>
<evidence type="ECO:0000256" key="1">
    <source>
        <dbReference type="ARBA" id="ARBA00004141"/>
    </source>
</evidence>
<protein>
    <recommendedName>
        <fullName evidence="7">ABC-2 type transporter transmembrane domain-containing protein</fullName>
    </recommendedName>
</protein>
<feature type="transmembrane region" description="Helical" evidence="6">
    <location>
        <begin position="33"/>
        <end position="54"/>
    </location>
</feature>
<dbReference type="InterPro" id="IPR017501">
    <property type="entry name" value="Phage_infect_YhgE_C"/>
</dbReference>
<dbReference type="InterPro" id="IPR013525">
    <property type="entry name" value="ABC2_TM"/>
</dbReference>
<name>A0A1J7BCM4_9ACTN</name>
<gene>
    <name evidence="8" type="ORF">BIV57_16410</name>
</gene>
<evidence type="ECO:0000256" key="2">
    <source>
        <dbReference type="ARBA" id="ARBA00022692"/>
    </source>
</evidence>
<evidence type="ECO:0000256" key="4">
    <source>
        <dbReference type="ARBA" id="ARBA00023136"/>
    </source>
</evidence>
<dbReference type="NCBIfam" id="TIGR03061">
    <property type="entry name" value="pip_yhgE_Nterm"/>
    <property type="match status" value="1"/>
</dbReference>
<feature type="domain" description="ABC-2 type transporter transmembrane" evidence="7">
    <location>
        <begin position="37"/>
        <end position="156"/>
    </location>
</feature>
<dbReference type="NCBIfam" id="TIGR03062">
    <property type="entry name" value="pip_yhgE_Cterm"/>
    <property type="match status" value="1"/>
</dbReference>
<evidence type="ECO:0000313" key="9">
    <source>
        <dbReference type="Proteomes" id="UP000243342"/>
    </source>
</evidence>
<dbReference type="RefSeq" id="WP_071657629.1">
    <property type="nucleotide sequence ID" value="NZ_MLCF01000095.1"/>
</dbReference>
<evidence type="ECO:0000256" key="6">
    <source>
        <dbReference type="SAM" id="Phobius"/>
    </source>
</evidence>
<comment type="caution">
    <text evidence="8">The sequence shown here is derived from an EMBL/GenBank/DDBJ whole genome shotgun (WGS) entry which is preliminary data.</text>
</comment>
<feature type="domain" description="ABC-2 type transporter transmembrane" evidence="7">
    <location>
        <begin position="478"/>
        <end position="676"/>
    </location>
</feature>
<feature type="transmembrane region" description="Helical" evidence="6">
    <location>
        <begin position="656"/>
        <end position="679"/>
    </location>
</feature>
<dbReference type="Proteomes" id="UP000243342">
    <property type="component" value="Unassembled WGS sequence"/>
</dbReference>
<feature type="transmembrane region" description="Helical" evidence="6">
    <location>
        <begin position="501"/>
        <end position="521"/>
    </location>
</feature>
<dbReference type="InterPro" id="IPR017500">
    <property type="entry name" value="Phage_infect_YhgE_N"/>
</dbReference>
<dbReference type="OrthoDB" id="9811483at2"/>
<comment type="subcellular location">
    <subcellularLocation>
        <location evidence="1">Membrane</location>
        <topology evidence="1">Multi-pass membrane protein</topology>
    </subcellularLocation>
</comment>
<dbReference type="STRING" id="1428644.BIV57_16410"/>
<sequence>MPSSRKPRTPRSFGAAAGRLELARFGRGRLPRAAMAAVVLLPLLYGALYIWSMWDPYGSLDKLPVALVQQDRGPVGRDLAKELEKRRTFDWHPVSAERAALGLAKGDYYMSLTVPGDFTSRLEANGGAEPADTALKVRTNDSNSYLSGIIARSAFKEIRGATSVQASRAYYDKIFVSFGDIHRQTTKAAGGADRLTDGAKEAHSGSSKLKDGADRLNSGLGSATSGAKTLADGLDELHRGAARAAAGTAELNRLARADGRTQAAIDLLRRRPKEVRAAADAVAAAAGAVHDHARELPALTSTARQATATASAQAKDAYGKLCTADPAATGCPQLAGARDAAAKAATAASDADTSMQSQNLDQLAADAGSVQKDAVRLAAAAPHLADDLSGALADIGRLNTGVQQLSTGSAKLGKGASGLHTGLVALSSGAAGLDSGLGTLDGGLARLADGSGTLAEGLHQGAAKIPDYDGTQRADRSQVLSDPVQLAMKHLNATANYGTGFAPYFVPLALWVGVMVGYMLLRPLNPRLLSANAPARRVWLAGYLPAVALAVPQIAVLLAVLHFALGMAFAHAAAAFGFLLLTCAAFAAVLQFLNARFGPAGRVLGLALLMVQLTSAGGTYPVQTSPGFFNAVHPWLPMSWAVAAMRRLISGGDLTVVGQGCAVLAAYLVGFAALTVLTARRKQMWSLARLHPELTL</sequence>
<feature type="compositionally biased region" description="Basic and acidic residues" evidence="5">
    <location>
        <begin position="196"/>
        <end position="214"/>
    </location>
</feature>
<proteinExistence type="predicted"/>
<evidence type="ECO:0000259" key="7">
    <source>
        <dbReference type="Pfam" id="PF12698"/>
    </source>
</evidence>
<dbReference type="GO" id="GO:0140359">
    <property type="term" value="F:ABC-type transporter activity"/>
    <property type="evidence" value="ECO:0007669"/>
    <property type="project" value="InterPro"/>
</dbReference>
<accession>A0A1J7BCM4</accession>
<dbReference type="Gene3D" id="3.40.1710.10">
    <property type="entry name" value="abc type-2 transporter like domain"/>
    <property type="match status" value="1"/>
</dbReference>
<feature type="transmembrane region" description="Helical" evidence="6">
    <location>
        <begin position="600"/>
        <end position="620"/>
    </location>
</feature>
<feature type="transmembrane region" description="Helical" evidence="6">
    <location>
        <begin position="542"/>
        <end position="565"/>
    </location>
</feature>
<keyword evidence="3 6" id="KW-1133">Transmembrane helix</keyword>
<keyword evidence="2 6" id="KW-0812">Transmembrane</keyword>
<feature type="transmembrane region" description="Helical" evidence="6">
    <location>
        <begin position="571"/>
        <end position="593"/>
    </location>
</feature>